<feature type="domain" description="Cation/H+ exchanger transmembrane" evidence="12">
    <location>
        <begin position="4"/>
        <end position="206"/>
    </location>
</feature>
<reference evidence="13 14" key="1">
    <citation type="submission" date="2021-03" db="EMBL/GenBank/DDBJ databases">
        <title>Genomic Encyclopedia of Type Strains, Phase IV (KMG-IV): sequencing the most valuable type-strain genomes for metagenomic binning, comparative biology and taxonomic classification.</title>
        <authorList>
            <person name="Goeker M."/>
        </authorList>
    </citation>
    <scope>NUCLEOTIDE SEQUENCE [LARGE SCALE GENOMIC DNA]</scope>
    <source>
        <strain evidence="13 14">DSM 23491</strain>
    </source>
</reference>
<keyword evidence="9 11" id="KW-0472">Membrane</keyword>
<evidence type="ECO:0000259" key="12">
    <source>
        <dbReference type="Pfam" id="PF00999"/>
    </source>
</evidence>
<feature type="transmembrane region" description="Helical" evidence="11">
    <location>
        <begin position="92"/>
        <end position="116"/>
    </location>
</feature>
<keyword evidence="8" id="KW-0406">Ion transport</keyword>
<keyword evidence="7" id="KW-0915">Sodium</keyword>
<keyword evidence="10" id="KW-0739">Sodium transport</keyword>
<comment type="caution">
    <text evidence="13">The sequence shown here is derived from an EMBL/GenBank/DDBJ whole genome shotgun (WGS) entry which is preliminary data.</text>
</comment>
<dbReference type="Gene3D" id="1.20.1530.20">
    <property type="match status" value="1"/>
</dbReference>
<evidence type="ECO:0000256" key="1">
    <source>
        <dbReference type="ARBA" id="ARBA00004141"/>
    </source>
</evidence>
<feature type="transmembrane region" description="Helical" evidence="11">
    <location>
        <begin position="62"/>
        <end position="80"/>
    </location>
</feature>
<name>A0ABS4GYF7_9BACL</name>
<dbReference type="InterPro" id="IPR006153">
    <property type="entry name" value="Cation/H_exchanger_TM"/>
</dbReference>
<evidence type="ECO:0000256" key="6">
    <source>
        <dbReference type="ARBA" id="ARBA00022989"/>
    </source>
</evidence>
<feature type="transmembrane region" description="Helical" evidence="11">
    <location>
        <begin position="34"/>
        <end position="56"/>
    </location>
</feature>
<dbReference type="PANTHER" id="PTHR43562:SF3">
    <property type="entry name" value="SODIUM ION_PROTON EXCHANGER (EUROFUNG)"/>
    <property type="match status" value="1"/>
</dbReference>
<evidence type="ECO:0000256" key="10">
    <source>
        <dbReference type="ARBA" id="ARBA00023201"/>
    </source>
</evidence>
<evidence type="ECO:0000256" key="4">
    <source>
        <dbReference type="ARBA" id="ARBA00022449"/>
    </source>
</evidence>
<comment type="subcellular location">
    <subcellularLocation>
        <location evidence="1">Membrane</location>
        <topology evidence="1">Multi-pass membrane protein</topology>
    </subcellularLocation>
</comment>
<evidence type="ECO:0000256" key="7">
    <source>
        <dbReference type="ARBA" id="ARBA00023053"/>
    </source>
</evidence>
<evidence type="ECO:0000256" key="2">
    <source>
        <dbReference type="ARBA" id="ARBA00005551"/>
    </source>
</evidence>
<dbReference type="PANTHER" id="PTHR43562">
    <property type="entry name" value="NAPA-TYPE SODIUM/HYDROGEN ANTIPORTER"/>
    <property type="match status" value="1"/>
</dbReference>
<accession>A0ABS4GYF7</accession>
<keyword evidence="3" id="KW-0813">Transport</keyword>
<keyword evidence="4" id="KW-0050">Antiport</keyword>
<keyword evidence="14" id="KW-1185">Reference proteome</keyword>
<organism evidence="13 14">
    <name type="scientific">Paenibacillus sediminis</name>
    <dbReference type="NCBI Taxonomy" id="664909"/>
    <lineage>
        <taxon>Bacteria</taxon>
        <taxon>Bacillati</taxon>
        <taxon>Bacillota</taxon>
        <taxon>Bacilli</taxon>
        <taxon>Bacillales</taxon>
        <taxon>Paenibacillaceae</taxon>
        <taxon>Paenibacillus</taxon>
    </lineage>
</organism>
<keyword evidence="6 11" id="KW-1133">Transmembrane helix</keyword>
<feature type="transmembrane region" description="Helical" evidence="11">
    <location>
        <begin position="158"/>
        <end position="176"/>
    </location>
</feature>
<evidence type="ECO:0000313" key="13">
    <source>
        <dbReference type="EMBL" id="MBP1935142.1"/>
    </source>
</evidence>
<dbReference type="Pfam" id="PF00999">
    <property type="entry name" value="Na_H_Exchanger"/>
    <property type="match status" value="1"/>
</dbReference>
<protein>
    <submittedName>
        <fullName evidence="13">Kef-type K+ transport system membrane component KefB</fullName>
    </submittedName>
</protein>
<evidence type="ECO:0000256" key="3">
    <source>
        <dbReference type="ARBA" id="ARBA00022448"/>
    </source>
</evidence>
<dbReference type="Proteomes" id="UP001519273">
    <property type="component" value="Unassembled WGS sequence"/>
</dbReference>
<proteinExistence type="inferred from homology"/>
<evidence type="ECO:0000256" key="5">
    <source>
        <dbReference type="ARBA" id="ARBA00022692"/>
    </source>
</evidence>
<comment type="similarity">
    <text evidence="2">Belongs to the monovalent cation:proton antiporter 2 (CPA2) transporter (TC 2.A.37) family.</text>
</comment>
<dbReference type="EMBL" id="JAGGKP010000001">
    <property type="protein sequence ID" value="MBP1935142.1"/>
    <property type="molecule type" value="Genomic_DNA"/>
</dbReference>
<feature type="transmembrane region" description="Helical" evidence="11">
    <location>
        <begin position="122"/>
        <end position="146"/>
    </location>
</feature>
<gene>
    <name evidence="13" type="ORF">J2Z20_000003</name>
</gene>
<evidence type="ECO:0000313" key="14">
    <source>
        <dbReference type="Proteomes" id="UP001519273"/>
    </source>
</evidence>
<dbReference type="InterPro" id="IPR038770">
    <property type="entry name" value="Na+/solute_symporter_sf"/>
</dbReference>
<sequence>MSQLSQIGVFLLMFITGLETDVEQLRQNWKSSLAVALGGIILPFIGGYGAALAFGLSFNQSIFFGLLLCATSVSISVQTLKEMNQLSIREGTTILGAAVIDDIVVVVLLAVMMSFLGAGTDASIGLVIGKKVLFFAIIWLAGWLLVPRIMKWLSPLQVTEAVISAALIICFLFVYFAEYMGVAGIIGSFAAGIAISQTRFKHEVEEMV</sequence>
<evidence type="ECO:0000256" key="11">
    <source>
        <dbReference type="SAM" id="Phobius"/>
    </source>
</evidence>
<keyword evidence="5 11" id="KW-0812">Transmembrane</keyword>
<evidence type="ECO:0000256" key="8">
    <source>
        <dbReference type="ARBA" id="ARBA00023065"/>
    </source>
</evidence>
<evidence type="ECO:0000256" key="9">
    <source>
        <dbReference type="ARBA" id="ARBA00023136"/>
    </source>
</evidence>